<evidence type="ECO:0000256" key="1">
    <source>
        <dbReference type="SAM" id="MobiDB-lite"/>
    </source>
</evidence>
<protein>
    <submittedName>
        <fullName evidence="3">Uncharacterized protein</fullName>
    </submittedName>
</protein>
<organism evidence="3 4">
    <name type="scientific">Pseudarthrobacter niigatensis</name>
    <dbReference type="NCBI Taxonomy" id="369935"/>
    <lineage>
        <taxon>Bacteria</taxon>
        <taxon>Bacillati</taxon>
        <taxon>Actinomycetota</taxon>
        <taxon>Actinomycetes</taxon>
        <taxon>Micrococcales</taxon>
        <taxon>Micrococcaceae</taxon>
        <taxon>Pseudarthrobacter</taxon>
    </lineage>
</organism>
<feature type="transmembrane region" description="Helical" evidence="2">
    <location>
        <begin position="172"/>
        <end position="190"/>
    </location>
</feature>
<feature type="transmembrane region" description="Helical" evidence="2">
    <location>
        <begin position="141"/>
        <end position="165"/>
    </location>
</feature>
<feature type="transmembrane region" description="Helical" evidence="2">
    <location>
        <begin position="348"/>
        <end position="367"/>
    </location>
</feature>
<accession>A0AAJ1SW80</accession>
<name>A0AAJ1SW80_9MICC</name>
<feature type="transmembrane region" description="Helical" evidence="2">
    <location>
        <begin position="272"/>
        <end position="292"/>
    </location>
</feature>
<keyword evidence="2" id="KW-0812">Transmembrane</keyword>
<evidence type="ECO:0000313" key="4">
    <source>
        <dbReference type="Proteomes" id="UP001239267"/>
    </source>
</evidence>
<gene>
    <name evidence="3" type="ORF">J2T23_000830</name>
</gene>
<dbReference type="Proteomes" id="UP001239267">
    <property type="component" value="Unassembled WGS sequence"/>
</dbReference>
<evidence type="ECO:0000313" key="3">
    <source>
        <dbReference type="EMBL" id="MDQ0144947.1"/>
    </source>
</evidence>
<keyword evidence="2" id="KW-0472">Membrane</keyword>
<feature type="transmembrane region" description="Helical" evidence="2">
    <location>
        <begin position="406"/>
        <end position="427"/>
    </location>
</feature>
<proteinExistence type="predicted"/>
<feature type="transmembrane region" description="Helical" evidence="2">
    <location>
        <begin position="481"/>
        <end position="503"/>
    </location>
</feature>
<dbReference type="Pfam" id="PF09913">
    <property type="entry name" value="DUF2142"/>
    <property type="match status" value="1"/>
</dbReference>
<dbReference type="AlphaFoldDB" id="A0AAJ1SW80"/>
<feature type="transmembrane region" description="Helical" evidence="2">
    <location>
        <begin position="196"/>
        <end position="213"/>
    </location>
</feature>
<reference evidence="3 4" key="1">
    <citation type="submission" date="2023-07" db="EMBL/GenBank/DDBJ databases">
        <title>Sorghum-associated microbial communities from plants grown in Nebraska, USA.</title>
        <authorList>
            <person name="Schachtman D."/>
        </authorList>
    </citation>
    <scope>NUCLEOTIDE SEQUENCE [LARGE SCALE GENOMIC DNA]</scope>
    <source>
        <strain evidence="3 4">DS1001</strain>
    </source>
</reference>
<keyword evidence="2" id="KW-1133">Transmembrane helix</keyword>
<feature type="transmembrane region" description="Helical" evidence="2">
    <location>
        <begin position="374"/>
        <end position="394"/>
    </location>
</feature>
<keyword evidence="4" id="KW-1185">Reference proteome</keyword>
<feature type="transmembrane region" description="Helical" evidence="2">
    <location>
        <begin position="244"/>
        <end position="260"/>
    </location>
</feature>
<dbReference type="RefSeq" id="WP_141159982.1">
    <property type="nucleotide sequence ID" value="NZ_JAUSTB010000002.1"/>
</dbReference>
<dbReference type="InterPro" id="IPR018674">
    <property type="entry name" value="DUF2142_membrane"/>
</dbReference>
<feature type="transmembrane region" description="Helical" evidence="2">
    <location>
        <begin position="439"/>
        <end position="461"/>
    </location>
</feature>
<feature type="region of interest" description="Disordered" evidence="1">
    <location>
        <begin position="521"/>
        <end position="565"/>
    </location>
</feature>
<comment type="caution">
    <text evidence="3">The sequence shown here is derived from an EMBL/GenBank/DDBJ whole genome shotgun (WGS) entry which is preliminary data.</text>
</comment>
<sequence length="565" mass="61049">MSLFLRSVRARSLPRPLPTFALLTAIFFLLFGLWSLATPLMGVPDEPAHTIKAAAVVRGQVLVEDGTSFGHGVHVRVPNYIASLHAQSCYKFNRAQAADCAAPIYVDDTFTNIGVTSAGSYNPMYYWIVGLPTLFMSGAPAIYGMRLVSALLCAVFFAAGFTALTELRRPKYAVLVAALAMTPMVLFLGGGINPNSLEIAATMAAFSGFVVVLDNRRGTRRVLPALATVAAATVVLANARQISLVWLLCALVVGVCSFRLRRVGTVFRDRRVLTAVALAVPGALLGLLWMYIAANGPANVGVAPEGIASPHPDAPLYRGFMIMLDQTYDFFPQYIGTMGWLDTPVPELVALVWGGLMIAGLVVPFCVRPLRNWTGYWVALAMLYLVPALLQTALWRGMGFIWQGRYTLPLVVVLFISVGLGLRKLRFPGGALALRISRVFFWLIVACHTLAFVYVLRRYVVGISEIANWQTLFSSPHWQPPLGWLPLTILYLLVTAVGALLLFRYLHPGSPLVKGPLSLDGGARSNSGPESGITEEITGREPAPSGTAAVAEAQMSSGESLRPGK</sequence>
<evidence type="ECO:0000256" key="2">
    <source>
        <dbReference type="SAM" id="Phobius"/>
    </source>
</evidence>
<feature type="transmembrane region" description="Helical" evidence="2">
    <location>
        <begin position="20"/>
        <end position="37"/>
    </location>
</feature>
<feature type="transmembrane region" description="Helical" evidence="2">
    <location>
        <begin position="222"/>
        <end position="238"/>
    </location>
</feature>
<dbReference type="EMBL" id="JAUSTB010000002">
    <property type="protein sequence ID" value="MDQ0144947.1"/>
    <property type="molecule type" value="Genomic_DNA"/>
</dbReference>